<dbReference type="EMBL" id="FO117623">
    <property type="protein sequence ID" value="CCG01386.1"/>
    <property type="molecule type" value="Genomic_DNA"/>
</dbReference>
<organism evidence="5 6">
    <name type="scientific">Blastococcus saxobsidens (strain DD2)</name>
    <dbReference type="NCBI Taxonomy" id="1146883"/>
    <lineage>
        <taxon>Bacteria</taxon>
        <taxon>Bacillati</taxon>
        <taxon>Actinomycetota</taxon>
        <taxon>Actinomycetes</taxon>
        <taxon>Geodermatophilales</taxon>
        <taxon>Geodermatophilaceae</taxon>
        <taxon>Blastococcus</taxon>
    </lineage>
</organism>
<dbReference type="InterPro" id="IPR005881">
    <property type="entry name" value="Ser_O-AcTrfase"/>
</dbReference>
<reference evidence="6" key="2">
    <citation type="submission" date="2012-02" db="EMBL/GenBank/DDBJ databases">
        <title>Complete genome sequence of Blastococcus saxobsidens strain DD2.</title>
        <authorList>
            <person name="Genoscope."/>
        </authorList>
    </citation>
    <scope>NUCLEOTIDE SEQUENCE [LARGE SCALE GENOMIC DNA]</scope>
    <source>
        <strain evidence="6">DD2</strain>
    </source>
</reference>
<evidence type="ECO:0000313" key="5">
    <source>
        <dbReference type="EMBL" id="CCG01386.1"/>
    </source>
</evidence>
<dbReference type="Proteomes" id="UP000007517">
    <property type="component" value="Chromosome"/>
</dbReference>
<dbReference type="HOGENOM" id="CLU_051638_10_2_11"/>
<dbReference type="GO" id="GO:0006535">
    <property type="term" value="P:cysteine biosynthetic process from serine"/>
    <property type="evidence" value="ECO:0007669"/>
    <property type="project" value="InterPro"/>
</dbReference>
<dbReference type="KEGG" id="bsd:BLASA_0417"/>
<evidence type="ECO:0000256" key="1">
    <source>
        <dbReference type="ARBA" id="ARBA00022679"/>
    </source>
</evidence>
<comment type="catalytic activity">
    <reaction evidence="4">
        <text>L-serine + acetyl-CoA = O-acetyl-L-serine + CoA</text>
        <dbReference type="Rhea" id="RHEA:24560"/>
        <dbReference type="ChEBI" id="CHEBI:33384"/>
        <dbReference type="ChEBI" id="CHEBI:57287"/>
        <dbReference type="ChEBI" id="CHEBI:57288"/>
        <dbReference type="ChEBI" id="CHEBI:58340"/>
        <dbReference type="EC" id="2.3.1.30"/>
    </reaction>
</comment>
<dbReference type="OrthoDB" id="2643438at2"/>
<keyword evidence="3 4" id="KW-0012">Acyltransferase</keyword>
<protein>
    <recommendedName>
        <fullName evidence="4">Serine acetyltransferase</fullName>
        <ecNumber evidence="4">2.3.1.30</ecNumber>
    </recommendedName>
</protein>
<proteinExistence type="inferred from homology"/>
<dbReference type="EC" id="2.3.1.30" evidence="4"/>
<dbReference type="AlphaFoldDB" id="H6RN33"/>
<dbReference type="eggNOG" id="COG1045">
    <property type="taxonomic scope" value="Bacteria"/>
</dbReference>
<dbReference type="SUPFAM" id="SSF51161">
    <property type="entry name" value="Trimeric LpxA-like enzymes"/>
    <property type="match status" value="1"/>
</dbReference>
<dbReference type="PIRSF" id="PIRSF000441">
    <property type="entry name" value="CysE"/>
    <property type="match status" value="1"/>
</dbReference>
<dbReference type="PROSITE" id="PS00101">
    <property type="entry name" value="HEXAPEP_TRANSFERASES"/>
    <property type="match status" value="1"/>
</dbReference>
<dbReference type="Gene3D" id="2.160.10.10">
    <property type="entry name" value="Hexapeptide repeat proteins"/>
    <property type="match status" value="1"/>
</dbReference>
<evidence type="ECO:0000256" key="2">
    <source>
        <dbReference type="ARBA" id="ARBA00022737"/>
    </source>
</evidence>
<dbReference type="GO" id="GO:0009001">
    <property type="term" value="F:serine O-acetyltransferase activity"/>
    <property type="evidence" value="ECO:0007669"/>
    <property type="project" value="UniProtKB-EC"/>
</dbReference>
<name>H6RN33_BLASD</name>
<keyword evidence="6" id="KW-1185">Reference proteome</keyword>
<dbReference type="InterPro" id="IPR018357">
    <property type="entry name" value="Hexapep_transf_CS"/>
</dbReference>
<keyword evidence="1 4" id="KW-0808">Transferase</keyword>
<dbReference type="RefSeq" id="WP_014374302.1">
    <property type="nucleotide sequence ID" value="NC_016943.1"/>
</dbReference>
<dbReference type="InterPro" id="IPR045304">
    <property type="entry name" value="LbH_SAT"/>
</dbReference>
<dbReference type="CDD" id="cd03354">
    <property type="entry name" value="LbH_SAT"/>
    <property type="match status" value="1"/>
</dbReference>
<reference evidence="5 6" key="1">
    <citation type="journal article" date="2012" name="J. Bacteriol.">
        <title>Genome Sequence of Blastococcus saxobsidens DD2, a Stone-Inhabiting Bacterium.</title>
        <authorList>
            <person name="Chouaia B."/>
            <person name="Crotti E."/>
            <person name="Brusetti L."/>
            <person name="Daffonchio D."/>
            <person name="Essoussi I."/>
            <person name="Nouioui I."/>
            <person name="Sbissi I."/>
            <person name="Ghodhbane-Gtari F."/>
            <person name="Gtari M."/>
            <person name="Vacherie B."/>
            <person name="Barbe V."/>
            <person name="Medigue C."/>
            <person name="Gury J."/>
            <person name="Pujic P."/>
            <person name="Normand P."/>
        </authorList>
    </citation>
    <scope>NUCLEOTIDE SEQUENCE [LARGE SCALE GENOMIC DNA]</scope>
    <source>
        <strain evidence="5 6">DD2</strain>
    </source>
</reference>
<dbReference type="PANTHER" id="PTHR42811">
    <property type="entry name" value="SERINE ACETYLTRANSFERASE"/>
    <property type="match status" value="1"/>
</dbReference>
<gene>
    <name evidence="5" type="primary">cysE</name>
    <name evidence="5" type="ordered locus">BLASA_0417</name>
</gene>
<accession>H6RN33</accession>
<sequence>MTRQPTPSTLHLVREDWLTHNRKLTAPGVHALVVHRLQVSLAQRTGLPARVGRLALHAVNNLLIRNVYGMELYPTTRIGRRLLLPHHVGVLLGRHSVIGDDCVIRQHVTLGQQGGTTYDQPTLGDRVDVGPGATIAGRITVGDDATIGAHALVLRDVPAGATAMVSPARVLPATPGAASAARGAAASS</sequence>
<dbReference type="STRING" id="1146883.BLASA_0417"/>
<evidence type="ECO:0000256" key="3">
    <source>
        <dbReference type="ARBA" id="ARBA00023315"/>
    </source>
</evidence>
<dbReference type="GO" id="GO:0005737">
    <property type="term" value="C:cytoplasm"/>
    <property type="evidence" value="ECO:0007669"/>
    <property type="project" value="InterPro"/>
</dbReference>
<keyword evidence="2" id="KW-0677">Repeat</keyword>
<dbReference type="InterPro" id="IPR011004">
    <property type="entry name" value="Trimer_LpxA-like_sf"/>
</dbReference>
<evidence type="ECO:0000313" key="6">
    <source>
        <dbReference type="Proteomes" id="UP000007517"/>
    </source>
</evidence>
<evidence type="ECO:0000256" key="4">
    <source>
        <dbReference type="PIRNR" id="PIRNR000441"/>
    </source>
</evidence>
<comment type="similarity">
    <text evidence="4">Belongs to the transferase hexapeptide repeat family.</text>
</comment>